<keyword evidence="4" id="KW-1185">Reference proteome</keyword>
<evidence type="ECO:0000313" key="4">
    <source>
        <dbReference type="Proteomes" id="UP000271554"/>
    </source>
</evidence>
<dbReference type="InterPro" id="IPR050816">
    <property type="entry name" value="Flavin-dep_Halogenase_NPB"/>
</dbReference>
<dbReference type="KEGG" id="shun:DWB77_06830"/>
<dbReference type="Pfam" id="PF12831">
    <property type="entry name" value="FAD_oxidored"/>
    <property type="match status" value="1"/>
</dbReference>
<organism evidence="3 4">
    <name type="scientific">Streptomyces hundungensis</name>
    <dbReference type="NCBI Taxonomy" id="1077946"/>
    <lineage>
        <taxon>Bacteria</taxon>
        <taxon>Bacillati</taxon>
        <taxon>Actinomycetota</taxon>
        <taxon>Actinomycetes</taxon>
        <taxon>Kitasatosporales</taxon>
        <taxon>Streptomycetaceae</taxon>
        <taxon>Streptomyces</taxon>
    </lineage>
</organism>
<protein>
    <submittedName>
        <fullName evidence="3">Epoxidase LasC</fullName>
        <ecNumber evidence="3">1.14.13.-</ecNumber>
    </submittedName>
</protein>
<reference evidence="3 4" key="1">
    <citation type="submission" date="2018-10" db="EMBL/GenBank/DDBJ databases">
        <title>Relationship between Morphology and Antimicrobial Activity in Streptomyces.</title>
        <authorList>
            <person name="Kang H.J."/>
            <person name="Kim S.B."/>
        </authorList>
    </citation>
    <scope>NUCLEOTIDE SEQUENCE [LARGE SCALE GENOMIC DNA]</scope>
    <source>
        <strain evidence="3 4">BH38</strain>
    </source>
</reference>
<dbReference type="Gene3D" id="3.50.50.60">
    <property type="entry name" value="FAD/NAD(P)-binding domain"/>
    <property type="match status" value="1"/>
</dbReference>
<evidence type="ECO:0000256" key="1">
    <source>
        <dbReference type="ARBA" id="ARBA00023002"/>
    </source>
</evidence>
<dbReference type="PANTHER" id="PTHR43747">
    <property type="entry name" value="FAD-BINDING PROTEIN"/>
    <property type="match status" value="1"/>
</dbReference>
<evidence type="ECO:0000256" key="2">
    <source>
        <dbReference type="ARBA" id="ARBA00038396"/>
    </source>
</evidence>
<accession>A0A387HL64</accession>
<dbReference type="EC" id="1.14.13.-" evidence="3"/>
<dbReference type="GO" id="GO:0016491">
    <property type="term" value="F:oxidoreductase activity"/>
    <property type="evidence" value="ECO:0007669"/>
    <property type="project" value="UniProtKB-KW"/>
</dbReference>
<dbReference type="PANTHER" id="PTHR43747:SF5">
    <property type="entry name" value="FAD-BINDING DOMAIN-CONTAINING PROTEIN"/>
    <property type="match status" value="1"/>
</dbReference>
<dbReference type="InterPro" id="IPR036188">
    <property type="entry name" value="FAD/NAD-bd_sf"/>
</dbReference>
<dbReference type="Proteomes" id="UP000271554">
    <property type="component" value="Chromosome"/>
</dbReference>
<keyword evidence="1 3" id="KW-0560">Oxidoreductase</keyword>
<dbReference type="PRINTS" id="PR00420">
    <property type="entry name" value="RNGMNOXGNASE"/>
</dbReference>
<dbReference type="RefSeq" id="WP_120726123.1">
    <property type="nucleotide sequence ID" value="NZ_CP032698.1"/>
</dbReference>
<gene>
    <name evidence="3" type="ORF">DWB77_06830</name>
</gene>
<dbReference type="AlphaFoldDB" id="A0A387HL64"/>
<dbReference type="EMBL" id="CP032698">
    <property type="protein sequence ID" value="AYG84616.1"/>
    <property type="molecule type" value="Genomic_DNA"/>
</dbReference>
<name>A0A387HL64_9ACTN</name>
<dbReference type="OrthoDB" id="9790035at2"/>
<evidence type="ECO:0000313" key="3">
    <source>
        <dbReference type="EMBL" id="AYG84616.1"/>
    </source>
</evidence>
<dbReference type="SUPFAM" id="SSF51905">
    <property type="entry name" value="FAD/NAD(P)-binding domain"/>
    <property type="match status" value="1"/>
</dbReference>
<proteinExistence type="inferred from homology"/>
<sequence length="479" mass="52029">MADVLVIGAGLAGSAAALFAARRGHRVTVLESGEEPPDAGPDDDVRLWRRPEVPHARQGHAFLALATRVLREEAPDVLAALAARGAVPVPLTAGLPDATVLSRRLVYEAVLRRAARAEPGVTFAHGTRVAGLRLSGDVRGVPRVVGVRTAGREEFRGDLVVDASGRRSRIARWLTDVALPPPSETAQPCGFFYLTRHYRLRPGCRFPSLAVPQIAELEYASALVFPGDNDTFQLSATVAVSDPLRHRLRDPDTFTRFLAAVPRTAVWLDCGVPLDDPAPMGNIQNRWRRLLDERGRPVAAGLVLLGDAAVQTNPTFGRGVSLAFSHAQRLARVADGAAEDPLASVIAFEEWTAAHPGRWFGLQLATDQARFAQLRAGLRGERAAPPEDLPNRLVRAMAVLREDDEAVREASLRLFNMLMTPQELMADRTVSRRILAFLRDHPQPEPPVQGPGRAAFESLVTGGSVRDLSAVQPQRAPRR</sequence>
<comment type="similarity">
    <text evidence="2">Belongs to the flavin-dependent halogenase family. Bacterial tryptophan halogenase subfamily.</text>
</comment>